<dbReference type="RefSeq" id="WP_121444864.1">
    <property type="nucleotide sequence ID" value="NZ_RBIJ01000006.1"/>
</dbReference>
<evidence type="ECO:0000313" key="3">
    <source>
        <dbReference type="EMBL" id="RKQ83597.1"/>
    </source>
</evidence>
<feature type="domain" description="Magnesium chelatase subunit H N-terminal" evidence="2">
    <location>
        <begin position="9"/>
        <end position="173"/>
    </location>
</feature>
<gene>
    <name evidence="3" type="ORF">C7438_1627</name>
</gene>
<evidence type="ECO:0000313" key="4">
    <source>
        <dbReference type="Proteomes" id="UP000267019"/>
    </source>
</evidence>
<protein>
    <submittedName>
        <fullName evidence="3">Cobaltochelatase CobN subunit</fullName>
    </submittedName>
</protein>
<keyword evidence="4" id="KW-1185">Reference proteome</keyword>
<dbReference type="PANTHER" id="PTHR44119:SF4">
    <property type="entry name" value="AEROBIC COBALTOCHELATASE SUBUNIT COBN"/>
    <property type="match status" value="1"/>
</dbReference>
<dbReference type="GO" id="GO:0016851">
    <property type="term" value="F:magnesium chelatase activity"/>
    <property type="evidence" value="ECO:0007669"/>
    <property type="project" value="InterPro"/>
</dbReference>
<dbReference type="EMBL" id="RBIJ01000006">
    <property type="protein sequence ID" value="RKQ83597.1"/>
    <property type="molecule type" value="Genomic_DNA"/>
</dbReference>
<feature type="domain" description="CobN/magnesium chelatase" evidence="1">
    <location>
        <begin position="177"/>
        <end position="1201"/>
    </location>
</feature>
<dbReference type="Pfam" id="PF02514">
    <property type="entry name" value="CobN-Mg_chel"/>
    <property type="match status" value="1"/>
</dbReference>
<accession>A0A660KSV5</accession>
<dbReference type="AlphaFoldDB" id="A0A660KSV5"/>
<comment type="caution">
    <text evidence="3">The sequence shown here is derived from an EMBL/GenBank/DDBJ whole genome shotgun (WGS) entry which is preliminary data.</text>
</comment>
<dbReference type="CDD" id="cd10150">
    <property type="entry name" value="CobN_like"/>
    <property type="match status" value="1"/>
</dbReference>
<name>A0A660KSV5_9BACL</name>
<dbReference type="InterPro" id="IPR003672">
    <property type="entry name" value="CobN/Mg_chltase"/>
</dbReference>
<proteinExistence type="predicted"/>
<sequence>MCRFALLLNLDETRALNRAAARVKAHVPDVEFAKFYAEEWEGGDGSAERFAALKEAVRRADVVFFDVHRHSPRSSELASLLDTLANTVIVLGGGPEFLRLVRMGSFHGRDFPMVRAADKKAERMSSPDAAALYEAFGRPQDGPPKRLRQLEEWLKRLGGVLPLGKMRHMRNWLTVLEYYAEGGEDNLEAMFLFVLREYCGRKVEVPPPRKRPETGIYLPPAGYTTDFQEWVRVVRPSGEHPTVGILFYGGQGTETSREVVDALTHELRPYANVLPVFGKVDSLLDAAERYFLVNGRRTVDAVVALNYFRLGGGPMGGRVQETFRFLEALGVPVFMGYIGFKTETARWKTATRMSPAELAVGVGLRELDGFIEPVYVGGLEVLTNVESHIGAPVKTVRPYPPGVRRLARRVARWLELRRTSPAERRIAVLLYNYPPGEANLGAAGYLDTLASLRHFLLLLRERGYTVEVPEGDLADFLLAHGVVNSPTWVAPGGLRYPLADYLRRYWELPSRVRRRIEAAWGPPPGTISVEDGAFVIPGVRLGNVFVGVQPSRGVHEDPARAHHDLELPPHHAYLAVYFYLQDHFRAHALLHFGMHGSLEFTPGKENLVDAEDFPALLLGDIPHVYYYWVGNASEGTIAKRRGQAVLVSYASPPVEEAGLYGDLLEVEDRLRELARAEEGERDALWAEIRERARARGIEAESPEELAAELQHLKQALIPTGLHVFDRGLEGEALISYLNALLEGGYPPGAPPEFTASDEGSRARRKALLARFVAGETGVLPPEVEGAFRDLLDRVRGGREGEGLLRALEGRYVSVGPGGDPVRTPEVYPVGRNFHEFDPRLVPSPLAERRARDFARDLLKEYAERTGGLPRRVALVLWGNAELSTKGETVALALALLGIRLRRSSTGLPVGLELVPLEELGRPRVDVLLTVSGMFRDLCGLCVELLHAAAELAANADEPIGQNPVAAFAQERAAEFGDKARGRVFGPPPEDYGATPLRALVETGAWREEAELADAYIRSMHYLFWEGRFVREPDLFRALLAEVDVATQVLYSAEHSVIDLDHYYEFYGGLLAAARRVRGARAGGPTAFLVDSTRVQAEVVDAARAVRRAVRSRLFHPKWIEGMLRHRTHGAQQVRERIEYLLGLEATGHVVGEAVFREALHTFVLDEAMRRRLAENNPYAALEIARLMGQVVERGYLTLTEEERKAFRAALFELEGDAEGAIDNPSETPLAY</sequence>
<evidence type="ECO:0000259" key="2">
    <source>
        <dbReference type="Pfam" id="PF11965"/>
    </source>
</evidence>
<reference evidence="3 4" key="1">
    <citation type="submission" date="2018-10" db="EMBL/GenBank/DDBJ databases">
        <title>Genomic Encyclopedia of Type Strains, Phase IV (KMG-IV): sequencing the most valuable type-strain genomes for metagenomic binning, comparative biology and taxonomic classification.</title>
        <authorList>
            <person name="Goeker M."/>
        </authorList>
    </citation>
    <scope>NUCLEOTIDE SEQUENCE [LARGE SCALE GENOMIC DNA]</scope>
    <source>
        <strain evidence="3 4">DSM 22653</strain>
    </source>
</reference>
<dbReference type="InterPro" id="IPR022571">
    <property type="entry name" value="Mg_chelatase_H_N"/>
</dbReference>
<dbReference type="OrthoDB" id="9757976at2"/>
<dbReference type="PANTHER" id="PTHR44119">
    <property type="entry name" value="MAGNESIUM-CHELATASE SUBUNIT CHLH, CHLOROPLASTIC"/>
    <property type="match status" value="1"/>
</dbReference>
<dbReference type="Pfam" id="PF11965">
    <property type="entry name" value="DUF3479"/>
    <property type="match status" value="1"/>
</dbReference>
<organism evidence="3 4">
    <name type="scientific">Brockia lithotrophica</name>
    <dbReference type="NCBI Taxonomy" id="933949"/>
    <lineage>
        <taxon>Bacteria</taxon>
        <taxon>Bacillati</taxon>
        <taxon>Bacillota</taxon>
        <taxon>Bacilli</taxon>
        <taxon>Bacillales</taxon>
        <taxon>Bacillales Family X. Incertae Sedis</taxon>
        <taxon>Brockia</taxon>
    </lineage>
</organism>
<evidence type="ECO:0000259" key="1">
    <source>
        <dbReference type="Pfam" id="PF02514"/>
    </source>
</evidence>
<dbReference type="Proteomes" id="UP000267019">
    <property type="component" value="Unassembled WGS sequence"/>
</dbReference>